<keyword evidence="2" id="KW-1133">Transmembrane helix</keyword>
<evidence type="ECO:0000313" key="4">
    <source>
        <dbReference type="Proteomes" id="UP000698222"/>
    </source>
</evidence>
<comment type="caution">
    <text evidence="3">The sequence shown here is derived from an EMBL/GenBank/DDBJ whole genome shotgun (WGS) entry which is preliminary data.</text>
</comment>
<accession>A0ABS4YPC5</accession>
<keyword evidence="4" id="KW-1185">Reference proteome</keyword>
<feature type="transmembrane region" description="Helical" evidence="2">
    <location>
        <begin position="111"/>
        <end position="136"/>
    </location>
</feature>
<dbReference type="Proteomes" id="UP000698222">
    <property type="component" value="Unassembled WGS sequence"/>
</dbReference>
<sequence length="146" mass="15220">MNTTRDADDADHAEHTADTGRAAPSDTGAGEESEVTAAPPEETLADEPATTSDRPAVEQADTAQDTGTTSIYVRRGRIPALGFWVAVLIGAPMVIALVISPFLTLQDASSMVSFVLVVGVFVGIPLAAVAAAIDAVRHRRGGPRRR</sequence>
<dbReference type="RefSeq" id="WP_209894668.1">
    <property type="nucleotide sequence ID" value="NZ_BAAAJV010000008.1"/>
</dbReference>
<evidence type="ECO:0000256" key="2">
    <source>
        <dbReference type="SAM" id="Phobius"/>
    </source>
</evidence>
<keyword evidence="2" id="KW-0472">Membrane</keyword>
<feature type="region of interest" description="Disordered" evidence="1">
    <location>
        <begin position="1"/>
        <end position="68"/>
    </location>
</feature>
<evidence type="ECO:0000313" key="3">
    <source>
        <dbReference type="EMBL" id="MBP2410650.1"/>
    </source>
</evidence>
<keyword evidence="2" id="KW-0812">Transmembrane</keyword>
<proteinExistence type="predicted"/>
<gene>
    <name evidence="3" type="ORF">JOF44_003553</name>
</gene>
<evidence type="ECO:0000256" key="1">
    <source>
        <dbReference type="SAM" id="MobiDB-lite"/>
    </source>
</evidence>
<protein>
    <submittedName>
        <fullName evidence="3">Uncharacterized protein</fullName>
    </submittedName>
</protein>
<reference evidence="3 4" key="1">
    <citation type="submission" date="2021-03" db="EMBL/GenBank/DDBJ databases">
        <title>Sequencing the genomes of 1000 actinobacteria strains.</title>
        <authorList>
            <person name="Klenk H.-P."/>
        </authorList>
    </citation>
    <scope>NUCLEOTIDE SEQUENCE [LARGE SCALE GENOMIC DNA]</scope>
    <source>
        <strain evidence="3 4">DSM 14564</strain>
    </source>
</reference>
<feature type="compositionally biased region" description="Basic and acidic residues" evidence="1">
    <location>
        <begin position="1"/>
        <end position="18"/>
    </location>
</feature>
<feature type="transmembrane region" description="Helical" evidence="2">
    <location>
        <begin position="81"/>
        <end position="105"/>
    </location>
</feature>
<name>A0ABS4YPC5_9MICO</name>
<organism evidence="3 4">
    <name type="scientific">Brachybacterium fresconis</name>
    <dbReference type="NCBI Taxonomy" id="173363"/>
    <lineage>
        <taxon>Bacteria</taxon>
        <taxon>Bacillati</taxon>
        <taxon>Actinomycetota</taxon>
        <taxon>Actinomycetes</taxon>
        <taxon>Micrococcales</taxon>
        <taxon>Dermabacteraceae</taxon>
        <taxon>Brachybacterium</taxon>
    </lineage>
</organism>
<dbReference type="EMBL" id="JAGIOC010000001">
    <property type="protein sequence ID" value="MBP2410650.1"/>
    <property type="molecule type" value="Genomic_DNA"/>
</dbReference>